<gene>
    <name evidence="1" type="primary">37</name>
    <name evidence="1" type="ORF">PBI_CONSTANCE_37</name>
</gene>
<name>A0A3G2KEN5_9CAUD</name>
<accession>A0A3G2KEN5</accession>
<proteinExistence type="predicted"/>
<evidence type="ECO:0000313" key="2">
    <source>
        <dbReference type="Proteomes" id="UP000274513"/>
    </source>
</evidence>
<dbReference type="RefSeq" id="YP_009815310.1">
    <property type="nucleotide sequence ID" value="NC_048092.1"/>
</dbReference>
<keyword evidence="2" id="KW-1185">Reference proteome</keyword>
<reference evidence="1 2" key="1">
    <citation type="submission" date="2018-09" db="EMBL/GenBank/DDBJ databases">
        <authorList>
            <person name="Rimple P.A."/>
            <person name="Stoner T.H."/>
            <person name="Garlena R.A."/>
            <person name="Russell D.A."/>
            <person name="Pope W.H."/>
            <person name="Jacobs-Sera D."/>
            <person name="Hatfull G.F."/>
        </authorList>
    </citation>
    <scope>NUCLEOTIDE SEQUENCE [LARGE SCALE GENOMIC DNA]</scope>
</reference>
<dbReference type="GeneID" id="55006533"/>
<evidence type="ECO:0000313" key="1">
    <source>
        <dbReference type="EMBL" id="AYN57443.1"/>
    </source>
</evidence>
<sequence length="67" mass="7563">MSWRTDAVVDACDDMKDELPRAKRALCAARRSGRDVRFNAHIAAWRIQLAIARPIVDLLDRMAAVRG</sequence>
<dbReference type="Proteomes" id="UP000274513">
    <property type="component" value="Segment"/>
</dbReference>
<dbReference type="EMBL" id="MH834605">
    <property type="protein sequence ID" value="AYN57443.1"/>
    <property type="molecule type" value="Genomic_DNA"/>
</dbReference>
<organism evidence="1 2">
    <name type="scientific">Arthrobacter phage Constance</name>
    <dbReference type="NCBI Taxonomy" id="2419950"/>
    <lineage>
        <taxon>Viruses</taxon>
        <taxon>Duplodnaviria</taxon>
        <taxon>Heunggongvirae</taxon>
        <taxon>Uroviricota</taxon>
        <taxon>Caudoviricetes</taxon>
        <taxon>Bridgettevirus</taxon>
        <taxon>Bridgettevirus constance</taxon>
    </lineage>
</organism>
<protein>
    <submittedName>
        <fullName evidence="1">Uncharacterized protein</fullName>
    </submittedName>
</protein>
<dbReference type="KEGG" id="vg:55006533"/>